<evidence type="ECO:0000256" key="2">
    <source>
        <dbReference type="ARBA" id="ARBA00008537"/>
    </source>
</evidence>
<feature type="transmembrane region" description="Helical" evidence="8">
    <location>
        <begin position="326"/>
        <end position="343"/>
    </location>
</feature>
<dbReference type="RefSeq" id="WP_268756528.1">
    <property type="nucleotide sequence ID" value="NZ_CP113836.1"/>
</dbReference>
<accession>A0ABY7B2G3</accession>
<feature type="transmembrane region" description="Helical" evidence="8">
    <location>
        <begin position="289"/>
        <end position="314"/>
    </location>
</feature>
<dbReference type="Proteomes" id="UP001163203">
    <property type="component" value="Chromosome"/>
</dbReference>
<dbReference type="InterPro" id="IPR011701">
    <property type="entry name" value="MFS"/>
</dbReference>
<feature type="transmembrane region" description="Helical" evidence="8">
    <location>
        <begin position="141"/>
        <end position="162"/>
    </location>
</feature>
<comment type="similarity">
    <text evidence="2">Belongs to the major facilitator superfamily. EmrB family.</text>
</comment>
<evidence type="ECO:0000313" key="10">
    <source>
        <dbReference type="EMBL" id="WAL66396.1"/>
    </source>
</evidence>
<feature type="transmembrane region" description="Helical" evidence="8">
    <location>
        <begin position="55"/>
        <end position="74"/>
    </location>
</feature>
<dbReference type="CDD" id="cd17503">
    <property type="entry name" value="MFS_LmrB_MDR_like"/>
    <property type="match status" value="1"/>
</dbReference>
<dbReference type="PANTHER" id="PTHR42718:SF9">
    <property type="entry name" value="MAJOR FACILITATOR SUPERFAMILY MULTIDRUG TRANSPORTER MFSC"/>
    <property type="match status" value="1"/>
</dbReference>
<dbReference type="EMBL" id="CP113836">
    <property type="protein sequence ID" value="WAL66396.1"/>
    <property type="molecule type" value="Genomic_DNA"/>
</dbReference>
<evidence type="ECO:0000256" key="7">
    <source>
        <dbReference type="ARBA" id="ARBA00023136"/>
    </source>
</evidence>
<feature type="transmembrane region" description="Helical" evidence="8">
    <location>
        <begin position="256"/>
        <end position="277"/>
    </location>
</feature>
<evidence type="ECO:0000313" key="11">
    <source>
        <dbReference type="Proteomes" id="UP001163203"/>
    </source>
</evidence>
<feature type="transmembrane region" description="Helical" evidence="8">
    <location>
        <begin position="417"/>
        <end position="434"/>
    </location>
</feature>
<keyword evidence="5 8" id="KW-0812">Transmembrane</keyword>
<organism evidence="10 11">
    <name type="scientific">Amycolatopsis cynarae</name>
    <dbReference type="NCBI Taxonomy" id="2995223"/>
    <lineage>
        <taxon>Bacteria</taxon>
        <taxon>Bacillati</taxon>
        <taxon>Actinomycetota</taxon>
        <taxon>Actinomycetes</taxon>
        <taxon>Pseudonocardiales</taxon>
        <taxon>Pseudonocardiaceae</taxon>
        <taxon>Amycolatopsis</taxon>
    </lineage>
</organism>
<evidence type="ECO:0000256" key="6">
    <source>
        <dbReference type="ARBA" id="ARBA00022989"/>
    </source>
</evidence>
<sequence>MLIKASRTASDSEVLRLAGVLIFGAVLATLDTTIVNVGLGAIAHDLGGPISTTGWVSTGYLLAVAVVIPLSGWASERFGGRRMWLVSVALFTAGSALCGLAWSAPSLIAFRILQGLGGGMMQPIGQALFARAAGPRLGRLIGIVTLPATFAPVLGPVLGGVLVQHLGWRWMFTINVPIGIATIVAALRVVPAGETHRPGHRLDATGLALLSPGLAALVYGLGARNAVALGAGVLALAAYGWHSLRARQPLIDLRLFARRGFAVATGNSFLLGASLYSSMLLLPLYYQQVWHASVFDAGLLLVPQALGSAVALYFAGRVAERFGPRTVLLTGIVLALAGTFPFTQQAPAWLLTASLLVRGIGLGATTAPGMAAVYAAVERDEAHRAAAVVNVVNRAGGSLGTAILVTVLESQGFTTTFWWALGLSALSLVPAALFPRRSRCAA</sequence>
<comment type="subcellular location">
    <subcellularLocation>
        <location evidence="1">Cell membrane</location>
        <topology evidence="1">Multi-pass membrane protein</topology>
    </subcellularLocation>
</comment>
<evidence type="ECO:0000256" key="3">
    <source>
        <dbReference type="ARBA" id="ARBA00022448"/>
    </source>
</evidence>
<dbReference type="Gene3D" id="1.20.1250.20">
    <property type="entry name" value="MFS general substrate transporter like domains"/>
    <property type="match status" value="2"/>
</dbReference>
<keyword evidence="7 8" id="KW-0472">Membrane</keyword>
<feature type="transmembrane region" description="Helical" evidence="8">
    <location>
        <begin position="20"/>
        <end position="43"/>
    </location>
</feature>
<feature type="transmembrane region" description="Helical" evidence="8">
    <location>
        <begin position="355"/>
        <end position="377"/>
    </location>
</feature>
<feature type="transmembrane region" description="Helical" evidence="8">
    <location>
        <begin position="168"/>
        <end position="190"/>
    </location>
</feature>
<dbReference type="InterPro" id="IPR004638">
    <property type="entry name" value="EmrB-like"/>
</dbReference>
<dbReference type="Pfam" id="PF07690">
    <property type="entry name" value="MFS_1"/>
    <property type="match status" value="2"/>
</dbReference>
<feature type="domain" description="Major facilitator superfamily (MFS) profile" evidence="9">
    <location>
        <begin position="17"/>
        <end position="439"/>
    </location>
</feature>
<dbReference type="InterPro" id="IPR020846">
    <property type="entry name" value="MFS_dom"/>
</dbReference>
<protein>
    <submittedName>
        <fullName evidence="10">DHA2 family efflux MFS transporter permease subunit</fullName>
    </submittedName>
</protein>
<gene>
    <name evidence="10" type="ORF">ORV05_00820</name>
</gene>
<feature type="transmembrane region" description="Helical" evidence="8">
    <location>
        <begin position="83"/>
        <end position="102"/>
    </location>
</feature>
<proteinExistence type="inferred from homology"/>
<feature type="transmembrane region" description="Helical" evidence="8">
    <location>
        <begin position="384"/>
        <end position="405"/>
    </location>
</feature>
<keyword evidence="6 8" id="KW-1133">Transmembrane helix</keyword>
<name>A0ABY7B2G3_9PSEU</name>
<dbReference type="SUPFAM" id="SSF103473">
    <property type="entry name" value="MFS general substrate transporter"/>
    <property type="match status" value="1"/>
</dbReference>
<dbReference type="PROSITE" id="PS50850">
    <property type="entry name" value="MFS"/>
    <property type="match status" value="1"/>
</dbReference>
<keyword evidence="4" id="KW-1003">Cell membrane</keyword>
<evidence type="ECO:0000256" key="8">
    <source>
        <dbReference type="SAM" id="Phobius"/>
    </source>
</evidence>
<evidence type="ECO:0000259" key="9">
    <source>
        <dbReference type="PROSITE" id="PS50850"/>
    </source>
</evidence>
<keyword evidence="3" id="KW-0813">Transport</keyword>
<dbReference type="PANTHER" id="PTHR42718">
    <property type="entry name" value="MAJOR FACILITATOR SUPERFAMILY MULTIDRUG TRANSPORTER MFSC"/>
    <property type="match status" value="1"/>
</dbReference>
<evidence type="ECO:0000256" key="4">
    <source>
        <dbReference type="ARBA" id="ARBA00022475"/>
    </source>
</evidence>
<keyword evidence="11" id="KW-1185">Reference proteome</keyword>
<dbReference type="InterPro" id="IPR036259">
    <property type="entry name" value="MFS_trans_sf"/>
</dbReference>
<evidence type="ECO:0000256" key="1">
    <source>
        <dbReference type="ARBA" id="ARBA00004651"/>
    </source>
</evidence>
<evidence type="ECO:0000256" key="5">
    <source>
        <dbReference type="ARBA" id="ARBA00022692"/>
    </source>
</evidence>
<feature type="transmembrane region" description="Helical" evidence="8">
    <location>
        <begin position="227"/>
        <end position="244"/>
    </location>
</feature>
<reference evidence="10" key="1">
    <citation type="submission" date="2022-11" db="EMBL/GenBank/DDBJ databases">
        <authorList>
            <person name="Mo P."/>
        </authorList>
    </citation>
    <scope>NUCLEOTIDE SEQUENCE</scope>
    <source>
        <strain evidence="10">HUAS 11-8</strain>
    </source>
</reference>
<dbReference type="NCBIfam" id="TIGR00711">
    <property type="entry name" value="efflux_EmrB"/>
    <property type="match status" value="1"/>
</dbReference>